<protein>
    <submittedName>
        <fullName evidence="1">Uncharacterized protein</fullName>
    </submittedName>
</protein>
<proteinExistence type="predicted"/>
<gene>
    <name evidence="1" type="ORF">K227x_26470</name>
</gene>
<keyword evidence="2" id="KW-1185">Reference proteome</keyword>
<accession>A0A517NAU7</accession>
<dbReference type="Proteomes" id="UP000318538">
    <property type="component" value="Chromosome"/>
</dbReference>
<organism evidence="1 2">
    <name type="scientific">Rubripirellula lacrimiformis</name>
    <dbReference type="NCBI Taxonomy" id="1930273"/>
    <lineage>
        <taxon>Bacteria</taxon>
        <taxon>Pseudomonadati</taxon>
        <taxon>Planctomycetota</taxon>
        <taxon>Planctomycetia</taxon>
        <taxon>Pirellulales</taxon>
        <taxon>Pirellulaceae</taxon>
        <taxon>Rubripirellula</taxon>
    </lineage>
</organism>
<reference evidence="1 2" key="1">
    <citation type="submission" date="2019-02" db="EMBL/GenBank/DDBJ databases">
        <title>Deep-cultivation of Planctomycetes and their phenomic and genomic characterization uncovers novel biology.</title>
        <authorList>
            <person name="Wiegand S."/>
            <person name="Jogler M."/>
            <person name="Boedeker C."/>
            <person name="Pinto D."/>
            <person name="Vollmers J."/>
            <person name="Rivas-Marin E."/>
            <person name="Kohn T."/>
            <person name="Peeters S.H."/>
            <person name="Heuer A."/>
            <person name="Rast P."/>
            <person name="Oberbeckmann S."/>
            <person name="Bunk B."/>
            <person name="Jeske O."/>
            <person name="Meyerdierks A."/>
            <person name="Storesund J.E."/>
            <person name="Kallscheuer N."/>
            <person name="Luecker S."/>
            <person name="Lage O.M."/>
            <person name="Pohl T."/>
            <person name="Merkel B.J."/>
            <person name="Hornburger P."/>
            <person name="Mueller R.-W."/>
            <person name="Bruemmer F."/>
            <person name="Labrenz M."/>
            <person name="Spormann A.M."/>
            <person name="Op den Camp H."/>
            <person name="Overmann J."/>
            <person name="Amann R."/>
            <person name="Jetten M.S.M."/>
            <person name="Mascher T."/>
            <person name="Medema M.H."/>
            <person name="Devos D.P."/>
            <person name="Kaster A.-K."/>
            <person name="Ovreas L."/>
            <person name="Rohde M."/>
            <person name="Galperin M.Y."/>
            <person name="Jogler C."/>
        </authorList>
    </citation>
    <scope>NUCLEOTIDE SEQUENCE [LARGE SCALE GENOMIC DNA]</scope>
    <source>
        <strain evidence="1 2">K22_7</strain>
    </source>
</reference>
<dbReference type="KEGG" id="rlc:K227x_26470"/>
<evidence type="ECO:0000313" key="1">
    <source>
        <dbReference type="EMBL" id="QDT04257.1"/>
    </source>
</evidence>
<dbReference type="AlphaFoldDB" id="A0A517NAU7"/>
<dbReference type="EMBL" id="CP036525">
    <property type="protein sequence ID" value="QDT04257.1"/>
    <property type="molecule type" value="Genomic_DNA"/>
</dbReference>
<name>A0A517NAU7_9BACT</name>
<sequence>MAIKNVIDRPLIASKEGGLNLALTLGSKENRFRWDGNR</sequence>
<evidence type="ECO:0000313" key="2">
    <source>
        <dbReference type="Proteomes" id="UP000318538"/>
    </source>
</evidence>